<dbReference type="STRING" id="760192.Halhy_5111"/>
<dbReference type="EMBL" id="CP002691">
    <property type="protein sequence ID" value="AEE52937.1"/>
    <property type="molecule type" value="Genomic_DNA"/>
</dbReference>
<evidence type="ECO:0000313" key="2">
    <source>
        <dbReference type="EMBL" id="AEE52937.1"/>
    </source>
</evidence>
<keyword evidence="3" id="KW-1185">Reference proteome</keyword>
<name>F4L3G0_HALH1</name>
<feature type="transmembrane region" description="Helical" evidence="1">
    <location>
        <begin position="21"/>
        <end position="41"/>
    </location>
</feature>
<dbReference type="RefSeq" id="WP_013767472.1">
    <property type="nucleotide sequence ID" value="NC_015510.1"/>
</dbReference>
<feature type="transmembrane region" description="Helical" evidence="1">
    <location>
        <begin position="244"/>
        <end position="261"/>
    </location>
</feature>
<feature type="transmembrane region" description="Helical" evidence="1">
    <location>
        <begin position="214"/>
        <end position="238"/>
    </location>
</feature>
<dbReference type="Proteomes" id="UP000008461">
    <property type="component" value="Chromosome"/>
</dbReference>
<dbReference type="PANTHER" id="PTHR43471">
    <property type="entry name" value="ABC TRANSPORTER PERMEASE"/>
    <property type="match status" value="1"/>
</dbReference>
<dbReference type="AlphaFoldDB" id="F4L3G0"/>
<keyword evidence="1" id="KW-0472">Membrane</keyword>
<proteinExistence type="predicted"/>
<evidence type="ECO:0008006" key="4">
    <source>
        <dbReference type="Google" id="ProtNLM"/>
    </source>
</evidence>
<feature type="transmembrane region" description="Helical" evidence="1">
    <location>
        <begin position="123"/>
        <end position="145"/>
    </location>
</feature>
<sequence>MLSAVLQKEFRSLLADARLRWSAIVSLGLFLLALITGVTHYQNTNRLYTKAQEDTYRQWLDQGEKNPHSAAHYGLYAYKPVPLLAIFDRGMDDYLGNAVWLEAHNQNEVKLRTVQDAGTIGRFGALTVGFIWQFILPLMTILLAYNSLSKEYESGTLRMLLSTQISTFSLLAGKALGILKAILLCLYLPMLLLLSGALYWAGGAEAFVRILPSLGLAAVLYTLFYTVFVVLSVSFSAWLRSSGLSLAALLGIWAIGAFLLPRISGSVAMSLHPTPSALDFTEKVLSQREKGLDGQGSYEKFQEELKAKALRDYGVDSLSQLPVSFAGIALQASEDRDWKVYDLQYGALFRLFQAQNALLERFNLLSPILAMRDVSRSLAGTDLYKHLNFTRQAENHRRLAAKVMNTDQKINGIKQERDYKAGAALWQKVPQFQYQNQSLGEQLQQQWFSLLSLGCWLLGLTFCLYRSAQTLHLD</sequence>
<dbReference type="PANTHER" id="PTHR43471:SF1">
    <property type="entry name" value="ABC TRANSPORTER PERMEASE PROTEIN NOSY-RELATED"/>
    <property type="match status" value="1"/>
</dbReference>
<feature type="transmembrane region" description="Helical" evidence="1">
    <location>
        <begin position="157"/>
        <end position="175"/>
    </location>
</feature>
<protein>
    <recommendedName>
        <fullName evidence="4">ABC-2 type transporter</fullName>
    </recommendedName>
</protein>
<dbReference type="OrthoDB" id="184009at2"/>
<keyword evidence="1" id="KW-0812">Transmembrane</keyword>
<gene>
    <name evidence="2" type="ordered locus">Halhy_5111</name>
</gene>
<dbReference type="HOGENOM" id="CLU_045816_0_0_10"/>
<dbReference type="KEGG" id="hhy:Halhy_5111"/>
<dbReference type="Pfam" id="PF12040">
    <property type="entry name" value="DUF3526"/>
    <property type="match status" value="1"/>
</dbReference>
<dbReference type="eggNOG" id="COG1277">
    <property type="taxonomic scope" value="Bacteria"/>
</dbReference>
<evidence type="ECO:0000256" key="1">
    <source>
        <dbReference type="SAM" id="Phobius"/>
    </source>
</evidence>
<reference key="2">
    <citation type="submission" date="2011-04" db="EMBL/GenBank/DDBJ databases">
        <title>Complete sequence of chromosome of Haliscomenobacter hydrossis DSM 1100.</title>
        <authorList>
            <consortium name="US DOE Joint Genome Institute (JGI-PGF)"/>
            <person name="Lucas S."/>
            <person name="Han J."/>
            <person name="Lapidus A."/>
            <person name="Bruce D."/>
            <person name="Goodwin L."/>
            <person name="Pitluck S."/>
            <person name="Peters L."/>
            <person name="Kyrpides N."/>
            <person name="Mavromatis K."/>
            <person name="Ivanova N."/>
            <person name="Ovchinnikova G."/>
            <person name="Pagani I."/>
            <person name="Daligault H."/>
            <person name="Detter J.C."/>
            <person name="Han C."/>
            <person name="Land M."/>
            <person name="Hauser L."/>
            <person name="Markowitz V."/>
            <person name="Cheng J.-F."/>
            <person name="Hugenholtz P."/>
            <person name="Woyke T."/>
            <person name="Wu D."/>
            <person name="Verbarg S."/>
            <person name="Frueling A."/>
            <person name="Brambilla E."/>
            <person name="Klenk H.-P."/>
            <person name="Eisen J.A."/>
        </authorList>
    </citation>
    <scope>NUCLEOTIDE SEQUENCE</scope>
    <source>
        <strain>DSM 1100</strain>
    </source>
</reference>
<keyword evidence="1" id="KW-1133">Transmembrane helix</keyword>
<dbReference type="InterPro" id="IPR021913">
    <property type="entry name" value="DUF3526"/>
</dbReference>
<evidence type="ECO:0000313" key="3">
    <source>
        <dbReference type="Proteomes" id="UP000008461"/>
    </source>
</evidence>
<accession>F4L3G0</accession>
<organism evidence="2 3">
    <name type="scientific">Haliscomenobacter hydrossis (strain ATCC 27775 / DSM 1100 / LMG 10767 / O)</name>
    <dbReference type="NCBI Taxonomy" id="760192"/>
    <lineage>
        <taxon>Bacteria</taxon>
        <taxon>Pseudomonadati</taxon>
        <taxon>Bacteroidota</taxon>
        <taxon>Saprospiria</taxon>
        <taxon>Saprospirales</taxon>
        <taxon>Haliscomenobacteraceae</taxon>
        <taxon>Haliscomenobacter</taxon>
    </lineage>
</organism>
<feature type="transmembrane region" description="Helical" evidence="1">
    <location>
        <begin position="181"/>
        <end position="202"/>
    </location>
</feature>
<reference evidence="2 3" key="1">
    <citation type="journal article" date="2011" name="Stand. Genomic Sci.">
        <title>Complete genome sequence of Haliscomenobacter hydrossis type strain (O).</title>
        <authorList>
            <consortium name="US DOE Joint Genome Institute (JGI-PGF)"/>
            <person name="Daligault H."/>
            <person name="Lapidus A."/>
            <person name="Zeytun A."/>
            <person name="Nolan M."/>
            <person name="Lucas S."/>
            <person name="Del Rio T.G."/>
            <person name="Tice H."/>
            <person name="Cheng J.F."/>
            <person name="Tapia R."/>
            <person name="Han C."/>
            <person name="Goodwin L."/>
            <person name="Pitluck S."/>
            <person name="Liolios K."/>
            <person name="Pagani I."/>
            <person name="Ivanova N."/>
            <person name="Huntemann M."/>
            <person name="Mavromatis K."/>
            <person name="Mikhailova N."/>
            <person name="Pati A."/>
            <person name="Chen A."/>
            <person name="Palaniappan K."/>
            <person name="Land M."/>
            <person name="Hauser L."/>
            <person name="Brambilla E.M."/>
            <person name="Rohde M."/>
            <person name="Verbarg S."/>
            <person name="Goker M."/>
            <person name="Bristow J."/>
            <person name="Eisen J.A."/>
            <person name="Markowitz V."/>
            <person name="Hugenholtz P."/>
            <person name="Kyrpides N.C."/>
            <person name="Klenk H.P."/>
            <person name="Woyke T."/>
        </authorList>
    </citation>
    <scope>NUCLEOTIDE SEQUENCE [LARGE SCALE GENOMIC DNA]</scope>
    <source>
        <strain evidence="3">ATCC 27775 / DSM 1100 / LMG 10767 / O</strain>
    </source>
</reference>